<evidence type="ECO:0000313" key="4">
    <source>
        <dbReference type="Proteomes" id="UP000799441"/>
    </source>
</evidence>
<dbReference type="Proteomes" id="UP000799441">
    <property type="component" value="Unassembled WGS sequence"/>
</dbReference>
<feature type="region of interest" description="Disordered" evidence="1">
    <location>
        <begin position="46"/>
        <end position="111"/>
    </location>
</feature>
<organism evidence="3 4">
    <name type="scientific">Polychaeton citri CBS 116435</name>
    <dbReference type="NCBI Taxonomy" id="1314669"/>
    <lineage>
        <taxon>Eukaryota</taxon>
        <taxon>Fungi</taxon>
        <taxon>Dikarya</taxon>
        <taxon>Ascomycota</taxon>
        <taxon>Pezizomycotina</taxon>
        <taxon>Dothideomycetes</taxon>
        <taxon>Dothideomycetidae</taxon>
        <taxon>Capnodiales</taxon>
        <taxon>Capnodiaceae</taxon>
        <taxon>Polychaeton</taxon>
    </lineage>
</organism>
<feature type="compositionally biased region" description="Polar residues" evidence="1">
    <location>
        <begin position="1"/>
        <end position="11"/>
    </location>
</feature>
<comment type="caution">
    <text evidence="3">The sequence shown here is derived from an EMBL/GenBank/DDBJ whole genome shotgun (WGS) entry which is preliminary data.</text>
</comment>
<dbReference type="AlphaFoldDB" id="A0A9P4Q7K1"/>
<dbReference type="Pfam" id="PF25484">
    <property type="entry name" value="DUF7907"/>
    <property type="match status" value="1"/>
</dbReference>
<dbReference type="EMBL" id="MU003806">
    <property type="protein sequence ID" value="KAF2719816.1"/>
    <property type="molecule type" value="Genomic_DNA"/>
</dbReference>
<protein>
    <recommendedName>
        <fullName evidence="2">DUF7907 domain-containing protein</fullName>
    </recommendedName>
</protein>
<sequence length="278" mass="29800">METTTWTTITLPHSGPPHTLTSTGTTVVVTTGSARTTTATFTLSKSVEGGTTKTSTITDRTHTTTKSAESSKSSSKPSQSSQKHSSTSSHSTMIAMPTPSSDQHHYFQPKPVLGDQSCSKHQAVKPFKLRTHVVAGHPDLDKLYLQSPPSSDFAQPPRFGTASGAASCRYNKEMNVTTIDRGNCKFYGLSVLAPATKSDAAACALTEGFGTQGIVATGQAGEALLKFSPDFFGSWLVCDTNGVKNLSYYSMYDQPEMSKEKEDAGLDKCAFVELQQEY</sequence>
<proteinExistence type="predicted"/>
<gene>
    <name evidence="3" type="ORF">K431DRAFT_304800</name>
</gene>
<evidence type="ECO:0000259" key="2">
    <source>
        <dbReference type="Pfam" id="PF25484"/>
    </source>
</evidence>
<name>A0A9P4Q7K1_9PEZI</name>
<accession>A0A9P4Q7K1</accession>
<feature type="compositionally biased region" description="Low complexity" evidence="1">
    <location>
        <begin position="46"/>
        <end position="92"/>
    </location>
</feature>
<feature type="region of interest" description="Disordered" evidence="1">
    <location>
        <begin position="1"/>
        <end position="23"/>
    </location>
</feature>
<keyword evidence="4" id="KW-1185">Reference proteome</keyword>
<dbReference type="InterPro" id="IPR057229">
    <property type="entry name" value="DUF7907"/>
</dbReference>
<evidence type="ECO:0000313" key="3">
    <source>
        <dbReference type="EMBL" id="KAF2719816.1"/>
    </source>
</evidence>
<reference evidence="3" key="1">
    <citation type="journal article" date="2020" name="Stud. Mycol.">
        <title>101 Dothideomycetes genomes: a test case for predicting lifestyles and emergence of pathogens.</title>
        <authorList>
            <person name="Haridas S."/>
            <person name="Albert R."/>
            <person name="Binder M."/>
            <person name="Bloem J."/>
            <person name="Labutti K."/>
            <person name="Salamov A."/>
            <person name="Andreopoulos B."/>
            <person name="Baker S."/>
            <person name="Barry K."/>
            <person name="Bills G."/>
            <person name="Bluhm B."/>
            <person name="Cannon C."/>
            <person name="Castanera R."/>
            <person name="Culley D."/>
            <person name="Daum C."/>
            <person name="Ezra D."/>
            <person name="Gonzalez J."/>
            <person name="Henrissat B."/>
            <person name="Kuo A."/>
            <person name="Liang C."/>
            <person name="Lipzen A."/>
            <person name="Lutzoni F."/>
            <person name="Magnuson J."/>
            <person name="Mondo S."/>
            <person name="Nolan M."/>
            <person name="Ohm R."/>
            <person name="Pangilinan J."/>
            <person name="Park H.-J."/>
            <person name="Ramirez L."/>
            <person name="Alfaro M."/>
            <person name="Sun H."/>
            <person name="Tritt A."/>
            <person name="Yoshinaga Y."/>
            <person name="Zwiers L.-H."/>
            <person name="Turgeon B."/>
            <person name="Goodwin S."/>
            <person name="Spatafora J."/>
            <person name="Crous P."/>
            <person name="Grigoriev I."/>
        </authorList>
    </citation>
    <scope>NUCLEOTIDE SEQUENCE</scope>
    <source>
        <strain evidence="3">CBS 116435</strain>
    </source>
</reference>
<feature type="domain" description="DUF7907" evidence="2">
    <location>
        <begin position="125"/>
        <end position="278"/>
    </location>
</feature>
<evidence type="ECO:0000256" key="1">
    <source>
        <dbReference type="SAM" id="MobiDB-lite"/>
    </source>
</evidence>